<dbReference type="EMBL" id="BMAU01021359">
    <property type="protein sequence ID" value="GFY22173.1"/>
    <property type="molecule type" value="Genomic_DNA"/>
</dbReference>
<keyword evidence="2" id="KW-1185">Reference proteome</keyword>
<proteinExistence type="predicted"/>
<dbReference type="AlphaFoldDB" id="A0A8X7B7I3"/>
<dbReference type="Proteomes" id="UP000887159">
    <property type="component" value="Unassembled WGS sequence"/>
</dbReference>
<reference evidence="1" key="1">
    <citation type="submission" date="2020-08" db="EMBL/GenBank/DDBJ databases">
        <title>Multicomponent nature underlies the extraordinary mechanical properties of spider dragline silk.</title>
        <authorList>
            <person name="Kono N."/>
            <person name="Nakamura H."/>
            <person name="Mori M."/>
            <person name="Yoshida Y."/>
            <person name="Ohtoshi R."/>
            <person name="Malay A.D."/>
            <person name="Moran D.A.P."/>
            <person name="Tomita M."/>
            <person name="Numata K."/>
            <person name="Arakawa K."/>
        </authorList>
    </citation>
    <scope>NUCLEOTIDE SEQUENCE</scope>
</reference>
<gene>
    <name evidence="1" type="primary">AVEN_69199_1</name>
    <name evidence="1" type="ORF">TNCV_3298161</name>
</gene>
<comment type="caution">
    <text evidence="1">The sequence shown here is derived from an EMBL/GenBank/DDBJ whole genome shotgun (WGS) entry which is preliminary data.</text>
</comment>
<organism evidence="1 2">
    <name type="scientific">Trichonephila clavipes</name>
    <name type="common">Golden silk orbweaver</name>
    <name type="synonym">Nephila clavipes</name>
    <dbReference type="NCBI Taxonomy" id="2585209"/>
    <lineage>
        <taxon>Eukaryota</taxon>
        <taxon>Metazoa</taxon>
        <taxon>Ecdysozoa</taxon>
        <taxon>Arthropoda</taxon>
        <taxon>Chelicerata</taxon>
        <taxon>Arachnida</taxon>
        <taxon>Araneae</taxon>
        <taxon>Araneomorphae</taxon>
        <taxon>Entelegynae</taxon>
        <taxon>Araneoidea</taxon>
        <taxon>Nephilidae</taxon>
        <taxon>Trichonephila</taxon>
    </lineage>
</organism>
<sequence>MIAKFIAYTIPKSRKKYIIPILEKLRDVNYTFNEMNELQKDGKTEYRSNGIDLFSYLMRNERDNRNPPPGFQTFFQEILNANIPIEWIGNKNVKELMLLSQADPKWKDQSSPIALNESKPKKLSIVERLQAFSSPETKPVKKN</sequence>
<evidence type="ECO:0000313" key="2">
    <source>
        <dbReference type="Proteomes" id="UP000887159"/>
    </source>
</evidence>
<accession>A0A8X7B7I3</accession>
<protein>
    <submittedName>
        <fullName evidence="1">Uncharacterized protein</fullName>
    </submittedName>
</protein>
<name>A0A8X7B7I3_TRICX</name>
<evidence type="ECO:0000313" key="1">
    <source>
        <dbReference type="EMBL" id="GFY22173.1"/>
    </source>
</evidence>